<dbReference type="Gene3D" id="2.30.30.30">
    <property type="match status" value="1"/>
</dbReference>
<dbReference type="GO" id="GO:0006412">
    <property type="term" value="P:translation"/>
    <property type="evidence" value="ECO:0007669"/>
    <property type="project" value="InterPro"/>
</dbReference>
<dbReference type="InterPro" id="IPR008991">
    <property type="entry name" value="Translation_prot_SH3-like_sf"/>
</dbReference>
<name>A0A507CVP2_9FUNG</name>
<dbReference type="InterPro" id="IPR003256">
    <property type="entry name" value="Ribosomal_uL24"/>
</dbReference>
<comment type="caution">
    <text evidence="5">The sequence shown here is derived from an EMBL/GenBank/DDBJ whole genome shotgun (WGS) entry which is preliminary data.</text>
</comment>
<evidence type="ECO:0000256" key="1">
    <source>
        <dbReference type="ARBA" id="ARBA00010618"/>
    </source>
</evidence>
<dbReference type="GO" id="GO:1990904">
    <property type="term" value="C:ribonucleoprotein complex"/>
    <property type="evidence" value="ECO:0007669"/>
    <property type="project" value="UniProtKB-KW"/>
</dbReference>
<keyword evidence="6" id="KW-1185">Reference proteome</keyword>
<proteinExistence type="inferred from homology"/>
<accession>A0A507CVP2</accession>
<feature type="region of interest" description="Disordered" evidence="4">
    <location>
        <begin position="318"/>
        <end position="337"/>
    </location>
</feature>
<evidence type="ECO:0000313" key="5">
    <source>
        <dbReference type="EMBL" id="TPX43223.1"/>
    </source>
</evidence>
<dbReference type="EMBL" id="QEAN01000206">
    <property type="protein sequence ID" value="TPX43223.1"/>
    <property type="molecule type" value="Genomic_DNA"/>
</dbReference>
<keyword evidence="2" id="KW-0689">Ribosomal protein</keyword>
<evidence type="ECO:0000313" key="6">
    <source>
        <dbReference type="Proteomes" id="UP000317494"/>
    </source>
</evidence>
<organism evidence="5 6">
    <name type="scientific">Synchytrium endobioticum</name>
    <dbReference type="NCBI Taxonomy" id="286115"/>
    <lineage>
        <taxon>Eukaryota</taxon>
        <taxon>Fungi</taxon>
        <taxon>Fungi incertae sedis</taxon>
        <taxon>Chytridiomycota</taxon>
        <taxon>Chytridiomycota incertae sedis</taxon>
        <taxon>Chytridiomycetes</taxon>
        <taxon>Synchytriales</taxon>
        <taxon>Synchytriaceae</taxon>
        <taxon>Synchytrium</taxon>
    </lineage>
</organism>
<reference evidence="5 6" key="1">
    <citation type="journal article" date="2019" name="Sci. Rep.">
        <title>Comparative genomics of chytrid fungi reveal insights into the obligate biotrophic and pathogenic lifestyle of Synchytrium endobioticum.</title>
        <authorList>
            <person name="van de Vossenberg B.T.L.H."/>
            <person name="Warris S."/>
            <person name="Nguyen H.D.T."/>
            <person name="van Gent-Pelzer M.P.E."/>
            <person name="Joly D.L."/>
            <person name="van de Geest H.C."/>
            <person name="Bonants P.J.M."/>
            <person name="Smith D.S."/>
            <person name="Levesque C.A."/>
            <person name="van der Lee T.A.J."/>
        </authorList>
    </citation>
    <scope>NUCLEOTIDE SEQUENCE [LARGE SCALE GENOMIC DNA]</scope>
    <source>
        <strain evidence="5 6">MB42</strain>
    </source>
</reference>
<dbReference type="InterPro" id="IPR014722">
    <property type="entry name" value="Rib_uL2_dom2"/>
</dbReference>
<dbReference type="AlphaFoldDB" id="A0A507CVP2"/>
<dbReference type="GO" id="GO:0003723">
    <property type="term" value="F:RNA binding"/>
    <property type="evidence" value="ECO:0007669"/>
    <property type="project" value="InterPro"/>
</dbReference>
<evidence type="ECO:0000256" key="3">
    <source>
        <dbReference type="ARBA" id="ARBA00023274"/>
    </source>
</evidence>
<dbReference type="VEuPathDB" id="FungiDB:SeMB42_g04810"/>
<evidence type="ECO:0000256" key="4">
    <source>
        <dbReference type="SAM" id="MobiDB-lite"/>
    </source>
</evidence>
<dbReference type="STRING" id="286115.A0A507CVP2"/>
<protein>
    <recommendedName>
        <fullName evidence="7">KOW domain-containing protein</fullName>
    </recommendedName>
</protein>
<dbReference type="CDD" id="cd06089">
    <property type="entry name" value="KOW_RPL26"/>
    <property type="match status" value="1"/>
</dbReference>
<dbReference type="PANTHER" id="PTHR12903">
    <property type="entry name" value="MITOCHONDRIAL RIBOSOMAL PROTEIN L24"/>
    <property type="match status" value="1"/>
</dbReference>
<evidence type="ECO:0008006" key="7">
    <source>
        <dbReference type="Google" id="ProtNLM"/>
    </source>
</evidence>
<keyword evidence="3" id="KW-0687">Ribonucleoprotein</keyword>
<dbReference type="SUPFAM" id="SSF50104">
    <property type="entry name" value="Translation proteins SH3-like domain"/>
    <property type="match status" value="1"/>
</dbReference>
<comment type="similarity">
    <text evidence="1">Belongs to the universal ribosomal protein uL24 family.</text>
</comment>
<dbReference type="GO" id="GO:0003735">
    <property type="term" value="F:structural constituent of ribosome"/>
    <property type="evidence" value="ECO:0007669"/>
    <property type="project" value="InterPro"/>
</dbReference>
<gene>
    <name evidence="5" type="ORF">SeMB42_g04810</name>
</gene>
<sequence>MYVCGAGEKLGAAGQGVEPWTVIPICVHDSSSLLYVDREAHSMVHNNTPMGIKYLWRYLASLNVVEKMLGSVDFKREFGDMDNTTPKRGCSLVENQCKCSSEGTNTIQYSTGETFTVRSKMLRKASITCTSLNSHAAGSIIVGRRCASRIRTAPPAKGWVDDVPYNPIVPRREVIPKEQWKIYPGDTVQVMKSWPKDFNKKDTPDTHFHRKLFKEQPTPASSASYVGKQGVVKEIFPPANTIIIDGINMGPHFEEPSLDYPPGRVLQKPRSIPYHNVLLVDPATQKPDEVDLIKVRDRDNKMVLVRRFRTSEQDLRIPPPRVPWANQKEGPMDTKPSDVAAVTYTPTLLEPPYPNSLANELYRMKRKRKESHAI</sequence>
<dbReference type="GO" id="GO:0005840">
    <property type="term" value="C:ribosome"/>
    <property type="evidence" value="ECO:0007669"/>
    <property type="project" value="UniProtKB-KW"/>
</dbReference>
<dbReference type="InterPro" id="IPR041988">
    <property type="entry name" value="Ribosomal_uL24_KOW"/>
</dbReference>
<dbReference type="Proteomes" id="UP000317494">
    <property type="component" value="Unassembled WGS sequence"/>
</dbReference>
<evidence type="ECO:0000256" key="2">
    <source>
        <dbReference type="ARBA" id="ARBA00022980"/>
    </source>
</evidence>